<feature type="compositionally biased region" description="Polar residues" evidence="4">
    <location>
        <begin position="174"/>
        <end position="187"/>
    </location>
</feature>
<reference evidence="6 7" key="2">
    <citation type="journal article" date="2012" name="Open Biol.">
        <title>Characteristics of nucleosomes and linker DNA regions on the genome of the basidiomycete Mixia osmundae revealed by mono- and dinucleosome mapping.</title>
        <authorList>
            <person name="Nishida H."/>
            <person name="Kondo S."/>
            <person name="Matsumoto T."/>
            <person name="Suzuki Y."/>
            <person name="Yoshikawa H."/>
            <person name="Taylor T.D."/>
            <person name="Sugiyama J."/>
        </authorList>
    </citation>
    <scope>NUCLEOTIDE SEQUENCE [LARGE SCALE GENOMIC DNA]</scope>
    <source>
        <strain evidence="7">CBS 9802 / IAM 14324 / JCM 22182 / KY 12970</strain>
    </source>
</reference>
<keyword evidence="7" id="KW-1185">Reference proteome</keyword>
<dbReference type="InterPro" id="IPR027417">
    <property type="entry name" value="P-loop_NTPase"/>
</dbReference>
<dbReference type="PANTHER" id="PTHR43721">
    <property type="entry name" value="ELONGATION FACTOR TU-RELATED"/>
    <property type="match status" value="1"/>
</dbReference>
<dbReference type="Gene3D" id="3.40.50.300">
    <property type="entry name" value="P-loop containing nucleotide triphosphate hydrolases"/>
    <property type="match status" value="1"/>
</dbReference>
<reference evidence="6 7" key="1">
    <citation type="journal article" date="2011" name="J. Gen. Appl. Microbiol.">
        <title>Draft genome sequencing of the enigmatic basidiomycete Mixia osmundae.</title>
        <authorList>
            <person name="Nishida H."/>
            <person name="Nagatsuka Y."/>
            <person name="Sugiyama J."/>
        </authorList>
    </citation>
    <scope>NUCLEOTIDE SEQUENCE [LARGE SCALE GENOMIC DNA]</scope>
    <source>
        <strain evidence="7">CBS 9802 / IAM 14324 / JCM 22182 / KY 12970</strain>
    </source>
</reference>
<feature type="domain" description="Tr-type G" evidence="5">
    <location>
        <begin position="528"/>
        <end position="781"/>
    </location>
</feature>
<dbReference type="CDD" id="cd04165">
    <property type="entry name" value="GTPBP1_like"/>
    <property type="match status" value="1"/>
</dbReference>
<gene>
    <name evidence="6" type="primary">Mo04410</name>
    <name evidence="6" type="ORF">E5Q_04410</name>
</gene>
<dbReference type="PANTHER" id="PTHR43721:SF9">
    <property type="entry name" value="GTP-BINDING PROTEIN 1"/>
    <property type="match status" value="1"/>
</dbReference>
<evidence type="ECO:0000313" key="6">
    <source>
        <dbReference type="EMBL" id="GAA97731.1"/>
    </source>
</evidence>
<dbReference type="CDD" id="cd03708">
    <property type="entry name" value="GTPBP_III"/>
    <property type="match status" value="1"/>
</dbReference>
<dbReference type="eggNOG" id="KOG0463">
    <property type="taxonomic scope" value="Eukaryota"/>
</dbReference>
<dbReference type="InterPro" id="IPR004161">
    <property type="entry name" value="EFTu-like_2"/>
</dbReference>
<dbReference type="EMBL" id="BABT02000134">
    <property type="protein sequence ID" value="GAA97731.1"/>
    <property type="molecule type" value="Genomic_DNA"/>
</dbReference>
<protein>
    <recommendedName>
        <fullName evidence="5">Tr-type G domain-containing protein</fullName>
    </recommendedName>
</protein>
<dbReference type="FunFam" id="2.40.30.10:FF:000014">
    <property type="entry name" value="Probable GTP-binding protein 1"/>
    <property type="match status" value="1"/>
</dbReference>
<evidence type="ECO:0000256" key="3">
    <source>
        <dbReference type="ARBA" id="ARBA00023134"/>
    </source>
</evidence>
<evidence type="ECO:0000256" key="4">
    <source>
        <dbReference type="SAM" id="MobiDB-lite"/>
    </source>
</evidence>
<dbReference type="HOGENOM" id="CLU_012821_0_1_1"/>
<dbReference type="GO" id="GO:0003746">
    <property type="term" value="F:translation elongation factor activity"/>
    <property type="evidence" value="ECO:0007669"/>
    <property type="project" value="TreeGrafter"/>
</dbReference>
<dbReference type="InterPro" id="IPR009001">
    <property type="entry name" value="Transl_elong_EF1A/Init_IF2_C"/>
</dbReference>
<dbReference type="FunFam" id="2.40.30.10:FF:000084">
    <property type="entry name" value="GTP-binding elongation factor Tu family"/>
    <property type="match status" value="1"/>
</dbReference>
<organism evidence="6 7">
    <name type="scientific">Mixia osmundae (strain CBS 9802 / IAM 14324 / JCM 22182 / KY 12970)</name>
    <dbReference type="NCBI Taxonomy" id="764103"/>
    <lineage>
        <taxon>Eukaryota</taxon>
        <taxon>Fungi</taxon>
        <taxon>Dikarya</taxon>
        <taxon>Basidiomycota</taxon>
        <taxon>Pucciniomycotina</taxon>
        <taxon>Mixiomycetes</taxon>
        <taxon>Mixiales</taxon>
        <taxon>Mixiaceae</taxon>
        <taxon>Mixia</taxon>
    </lineage>
</organism>
<dbReference type="OrthoDB" id="248233at2759"/>
<evidence type="ECO:0000256" key="2">
    <source>
        <dbReference type="ARBA" id="ARBA00022741"/>
    </source>
</evidence>
<dbReference type="AlphaFoldDB" id="G7E4H1"/>
<dbReference type="Pfam" id="PF03144">
    <property type="entry name" value="GTP_EFTU_D2"/>
    <property type="match status" value="1"/>
</dbReference>
<evidence type="ECO:0000256" key="1">
    <source>
        <dbReference type="ARBA" id="ARBA00007249"/>
    </source>
</evidence>
<keyword evidence="2" id="KW-0547">Nucleotide-binding</keyword>
<dbReference type="GO" id="GO:0005525">
    <property type="term" value="F:GTP binding"/>
    <property type="evidence" value="ECO:0007669"/>
    <property type="project" value="UniProtKB-KW"/>
</dbReference>
<dbReference type="Pfam" id="PF00009">
    <property type="entry name" value="GTP_EFTU"/>
    <property type="match status" value="1"/>
</dbReference>
<dbReference type="SUPFAM" id="SSF50447">
    <property type="entry name" value="Translation proteins"/>
    <property type="match status" value="1"/>
</dbReference>
<dbReference type="GO" id="GO:0003924">
    <property type="term" value="F:GTPase activity"/>
    <property type="evidence" value="ECO:0007669"/>
    <property type="project" value="InterPro"/>
</dbReference>
<dbReference type="PROSITE" id="PS51722">
    <property type="entry name" value="G_TR_2"/>
    <property type="match status" value="1"/>
</dbReference>
<dbReference type="InterPro" id="IPR035531">
    <property type="entry name" value="GTPBP1-like"/>
</dbReference>
<feature type="compositionally biased region" description="Basic and acidic residues" evidence="4">
    <location>
        <begin position="143"/>
        <end position="154"/>
    </location>
</feature>
<sequence length="972" mass="107106">MARRAACWTDEQLRLLLIVVTELTEETGTTILSRNLVTTAEQRLSSKPQYAHFEWKADKLRKKLNSHLKPVWHFVQAVRHYCPYDVDRGAPSREHYQQAMKQVAVLRKHAHAVEENGLNSTFRHIWTELDRFMQVQARLDARATDQRHQAHDVAEEVADQQEEDAASGHHHESLQSGAVQAAGSISSDESERYIARPTKRPRTSHMSAVSVCRNVAAQPSESNVIERIDPAIEIYSALGIPHTPSFEQSRVPSNVDALALFGAITNHLRSINALQTFLTHERLGKLHAIAKDRPDLANAMVPFLDLDNPDNIMICLRLTMASSFAAFQADAAKAQARLGLEHHAAPATERLAHKLGSSSLSSTASTSLTAPQLAPKLAEIEDELERKTIRDHFASASTSETAFGHVLASLLARRLDVTRQDVVLCIGTHNIDEKDPAALLDSGYDVPAESAQPLTLPETEHILAILQAVANEIRAQASLVYSPLILPREKPKTTAADLTVNDDQTRVRWQTNDLRILVRRIPDSAEDLTELRVAQCGNVDAGKSTLLGVLTKGINDDGRGRARISLFRHKHEIETGRTSSVGMEIMGFDAGGQQVLPSSTLAALREMGINTMTREGDFQTIALKRNNMTWDEVCKKAAKIVSFTDLAGHERYLKTTIFGLTGCAPSFVVLIVGANAGLIGMSKEHLSVALALSIPVICVVTKIDMTPRNVLETTLKQLCKILRSPGCRRTPVFVHDDGMSASLAAGFVKEKACPIFMVSNVTGEGLPHLKTFFNLLNASDQDKYASNEPLEFSISDVFSVPFVGSVVSGVVASGTVKVGDNVMLGPDSLGQFLATTIKSIQRKRVNVNAAEAGQSVSFALKRIRRNMIRKGMVLVAKTDVPPRSSFRFEAVCLILYHQTTIKVNYQAMIHCGTVRQTVRIVDILDDRKVLRTGDRASVIFEFIRMPEYVKEGSKLLFREGRTKGVAFITRLL</sequence>
<dbReference type="InterPro" id="IPR009000">
    <property type="entry name" value="Transl_B-barrel_sf"/>
</dbReference>
<dbReference type="CDD" id="cd03694">
    <property type="entry name" value="GTPBP_II"/>
    <property type="match status" value="1"/>
</dbReference>
<dbReference type="Gene3D" id="2.40.30.10">
    <property type="entry name" value="Translation factors"/>
    <property type="match status" value="1"/>
</dbReference>
<comment type="similarity">
    <text evidence="1">Belongs to the TRAFAC class translation factor GTPase superfamily. Classic translation factor GTPase family. EF-Tu/EF-1A subfamily.</text>
</comment>
<evidence type="ECO:0000313" key="7">
    <source>
        <dbReference type="Proteomes" id="UP000009131"/>
    </source>
</evidence>
<evidence type="ECO:0000259" key="5">
    <source>
        <dbReference type="PROSITE" id="PS51722"/>
    </source>
</evidence>
<dbReference type="InterPro" id="IPR000795">
    <property type="entry name" value="T_Tr_GTP-bd_dom"/>
</dbReference>
<dbReference type="SUPFAM" id="SSF52540">
    <property type="entry name" value="P-loop containing nucleoside triphosphate hydrolases"/>
    <property type="match status" value="1"/>
</dbReference>
<comment type="caution">
    <text evidence="6">The sequence shown here is derived from an EMBL/GenBank/DDBJ whole genome shotgun (WGS) entry which is preliminary data.</text>
</comment>
<name>G7E4H1_MIXOS</name>
<dbReference type="SUPFAM" id="SSF50465">
    <property type="entry name" value="EF-Tu/eEF-1alpha/eIF2-gamma C-terminal domain"/>
    <property type="match status" value="1"/>
</dbReference>
<proteinExistence type="inferred from homology"/>
<dbReference type="InterPro" id="IPR050055">
    <property type="entry name" value="EF-Tu_GTPase"/>
</dbReference>
<accession>G7E4H1</accession>
<feature type="compositionally biased region" description="Acidic residues" evidence="4">
    <location>
        <begin position="155"/>
        <end position="165"/>
    </location>
</feature>
<dbReference type="InParanoid" id="G7E4H1"/>
<feature type="region of interest" description="Disordered" evidence="4">
    <location>
        <begin position="143"/>
        <end position="207"/>
    </location>
</feature>
<dbReference type="FunFam" id="3.40.50.300:FF:000091">
    <property type="entry name" value="Probable GTP-binding protein 1"/>
    <property type="match status" value="1"/>
</dbReference>
<dbReference type="RefSeq" id="XP_014564815.1">
    <property type="nucleotide sequence ID" value="XM_014709329.1"/>
</dbReference>
<dbReference type="Proteomes" id="UP000009131">
    <property type="component" value="Unassembled WGS sequence"/>
</dbReference>
<keyword evidence="3" id="KW-0342">GTP-binding</keyword>